<gene>
    <name evidence="1" type="ORF">LOY88_006303</name>
</gene>
<organism evidence="1">
    <name type="scientific">Ophidiomyces ophidiicola</name>
    <dbReference type="NCBI Taxonomy" id="1387563"/>
    <lineage>
        <taxon>Eukaryota</taxon>
        <taxon>Fungi</taxon>
        <taxon>Dikarya</taxon>
        <taxon>Ascomycota</taxon>
        <taxon>Pezizomycotina</taxon>
        <taxon>Eurotiomycetes</taxon>
        <taxon>Eurotiomycetidae</taxon>
        <taxon>Onygenales</taxon>
        <taxon>Onygenaceae</taxon>
        <taxon>Ophidiomyces</taxon>
    </lineage>
</organism>
<name>A0ACB8UN68_9EURO</name>
<sequence length="355" mass="38835">METQQKRTIVIVGAGILGLSSASLLVKSSRFSKYRILLVAADFSFDGPNLGYASTAAGAHYRPIPATTPQLKYEAGLANTTCERFKKLSLEHPEYGIQFMEGIEYVSGEAASAYKTLLPEYAQLTGFRVLDSNETPTGVEFAARYDTYTVDPDVYLFHLLRRFKLDGGEVQRTRLSSLQEAFDLQGHDVSLVINCSGMGFNDPHSFIIRGQTCLVSNTCNKTITRQDNEGWSFLIPRPLGGGTIVGGTKQPNDWSAVAVESTRETLLANAAKLYPAILNSEGKFDVIRDIVGRRPAREGGLRLEVEVLPSTAPLERKVVHAYGAGGRGVELSWGVAEEVVKMVQDSLPQTSHSRL</sequence>
<proteinExistence type="predicted"/>
<comment type="caution">
    <text evidence="1">The sequence shown here is derived from an EMBL/GenBank/DDBJ whole genome shotgun (WGS) entry which is preliminary data.</text>
</comment>
<accession>A0ACB8UN68</accession>
<protein>
    <submittedName>
        <fullName evidence="1">Uncharacterized protein</fullName>
    </submittedName>
</protein>
<reference evidence="1" key="1">
    <citation type="journal article" date="2022" name="bioRxiv">
        <title>Population genetic analysis of Ophidiomyces ophidiicola, the causative agent of snake fungal disease, indicates recent introductions to the USA.</title>
        <authorList>
            <person name="Ladner J.T."/>
            <person name="Palmer J.M."/>
            <person name="Ettinger C.L."/>
            <person name="Stajich J.E."/>
            <person name="Farrell T.M."/>
            <person name="Glorioso B.M."/>
            <person name="Lawson B."/>
            <person name="Price S.J."/>
            <person name="Stengle A.G."/>
            <person name="Grear D.A."/>
            <person name="Lorch J.M."/>
        </authorList>
    </citation>
    <scope>NUCLEOTIDE SEQUENCE</scope>
    <source>
        <strain evidence="1">NWHC 24266-5</strain>
    </source>
</reference>
<dbReference type="EMBL" id="JALBCA010000144">
    <property type="protein sequence ID" value="KAI2382101.1"/>
    <property type="molecule type" value="Genomic_DNA"/>
</dbReference>
<evidence type="ECO:0000313" key="1">
    <source>
        <dbReference type="EMBL" id="KAI2382101.1"/>
    </source>
</evidence>